<keyword evidence="3" id="KW-0813">Transport</keyword>
<evidence type="ECO:0000256" key="11">
    <source>
        <dbReference type="SAM" id="Phobius"/>
    </source>
</evidence>
<feature type="transmembrane region" description="Helical" evidence="11">
    <location>
        <begin position="20"/>
        <end position="43"/>
    </location>
</feature>
<evidence type="ECO:0000313" key="13">
    <source>
        <dbReference type="Proteomes" id="UP001217089"/>
    </source>
</evidence>
<dbReference type="InterPro" id="IPR004878">
    <property type="entry name" value="Otopetrin"/>
</dbReference>
<evidence type="ECO:0000256" key="7">
    <source>
        <dbReference type="ARBA" id="ARBA00022989"/>
    </source>
</evidence>
<feature type="transmembrane region" description="Helical" evidence="11">
    <location>
        <begin position="259"/>
        <end position="279"/>
    </location>
</feature>
<dbReference type="Proteomes" id="UP001217089">
    <property type="component" value="Unassembled WGS sequence"/>
</dbReference>
<feature type="transmembrane region" description="Helical" evidence="11">
    <location>
        <begin position="391"/>
        <end position="414"/>
    </location>
</feature>
<evidence type="ECO:0000256" key="5">
    <source>
        <dbReference type="ARBA" id="ARBA00022692"/>
    </source>
</evidence>
<comment type="similarity">
    <text evidence="2">Belongs to the otopetrin family.</text>
</comment>
<reference evidence="12 13" key="1">
    <citation type="submission" date="2022-12" db="EMBL/GenBank/DDBJ databases">
        <title>Chromosome-level genome of Tegillarca granosa.</title>
        <authorList>
            <person name="Kim J."/>
        </authorList>
    </citation>
    <scope>NUCLEOTIDE SEQUENCE [LARGE SCALE GENOMIC DNA]</scope>
    <source>
        <strain evidence="12">Teg-2019</strain>
        <tissue evidence="12">Adductor muscle</tissue>
    </source>
</reference>
<name>A0ABQ9FXH4_TEGGR</name>
<keyword evidence="6" id="KW-0375">Hydrogen ion transport</keyword>
<feature type="transmembrane region" description="Helical" evidence="11">
    <location>
        <begin position="116"/>
        <end position="136"/>
    </location>
</feature>
<organism evidence="12 13">
    <name type="scientific">Tegillarca granosa</name>
    <name type="common">Malaysian cockle</name>
    <name type="synonym">Anadara granosa</name>
    <dbReference type="NCBI Taxonomy" id="220873"/>
    <lineage>
        <taxon>Eukaryota</taxon>
        <taxon>Metazoa</taxon>
        <taxon>Spiralia</taxon>
        <taxon>Lophotrochozoa</taxon>
        <taxon>Mollusca</taxon>
        <taxon>Bivalvia</taxon>
        <taxon>Autobranchia</taxon>
        <taxon>Pteriomorphia</taxon>
        <taxon>Arcoida</taxon>
        <taxon>Arcoidea</taxon>
        <taxon>Arcidae</taxon>
        <taxon>Tegillarca</taxon>
    </lineage>
</organism>
<evidence type="ECO:0000256" key="1">
    <source>
        <dbReference type="ARBA" id="ARBA00004651"/>
    </source>
</evidence>
<feature type="transmembrane region" description="Helical" evidence="11">
    <location>
        <begin position="420"/>
        <end position="443"/>
    </location>
</feature>
<sequence>MEEKNGDTDNENNEEDNLESFMIILSGIYGILLVVVGLVLPLAETQIHPLYIFEVFYLYLFVTSMVFLIYVYVFLLHGANVGMSKLASLDSASNCSKFRKRRIAFDQTSNHHTGSFYLRLGAMGFGIGSMILDGLYFGQFFDIPHILSHCNDVMEAVKPAFKFFFTFTQLYFIFQNSKYPSLARFGLMHMSATNICVWFRVIVVETLNSIAEANHFIAKAEQTHVINGISPHSDPHPNEELSCYWSDSIGKILMAASPYLYPFCVEYSLICAAILYVMWQNVGKKENKMDSQYFDEFDDGRHKRAHRMSVDCAGSSRGLFLGLLFFIFGVVSTIAFYVLKNSDNSNKTADLLANLSETIIYLFAIVSIIVASVRMRTLKFKSLLKDRLEEILILISVTGLYMFGVFNLIAGFYYHDSIEGVLTIVTNITMMTEATMQTIFMFATMRMSASHPYHATEKPGTRIRNISITLSIAHNSLQLKFYGSTSWSIFEHISVPLGIFYRFHSTVCLSHVWKNAWKRKKQIRDKM</sequence>
<evidence type="ECO:0000256" key="9">
    <source>
        <dbReference type="ARBA" id="ARBA00023136"/>
    </source>
</evidence>
<evidence type="ECO:0000256" key="3">
    <source>
        <dbReference type="ARBA" id="ARBA00022448"/>
    </source>
</evidence>
<feature type="transmembrane region" description="Helical" evidence="11">
    <location>
        <begin position="351"/>
        <end position="371"/>
    </location>
</feature>
<accession>A0ABQ9FXH4</accession>
<evidence type="ECO:0000313" key="12">
    <source>
        <dbReference type="EMBL" id="KAJ8321933.1"/>
    </source>
</evidence>
<feature type="transmembrane region" description="Helical" evidence="11">
    <location>
        <begin position="318"/>
        <end position="339"/>
    </location>
</feature>
<feature type="transmembrane region" description="Helical" evidence="11">
    <location>
        <begin position="156"/>
        <end position="174"/>
    </location>
</feature>
<evidence type="ECO:0000256" key="10">
    <source>
        <dbReference type="ARBA" id="ARBA00023303"/>
    </source>
</evidence>
<evidence type="ECO:0000256" key="2">
    <source>
        <dbReference type="ARBA" id="ARBA00006513"/>
    </source>
</evidence>
<evidence type="ECO:0000256" key="6">
    <source>
        <dbReference type="ARBA" id="ARBA00022781"/>
    </source>
</evidence>
<keyword evidence="9 11" id="KW-0472">Membrane</keyword>
<evidence type="ECO:0000256" key="4">
    <source>
        <dbReference type="ARBA" id="ARBA00022475"/>
    </source>
</evidence>
<gene>
    <name evidence="12" type="ORF">KUTeg_000404</name>
</gene>
<keyword evidence="4" id="KW-1003">Cell membrane</keyword>
<proteinExistence type="inferred from homology"/>
<dbReference type="Pfam" id="PF03189">
    <property type="entry name" value="Otopetrin"/>
    <property type="match status" value="2"/>
</dbReference>
<protein>
    <recommendedName>
        <fullName evidence="14">Otopetrin</fullName>
    </recommendedName>
</protein>
<evidence type="ECO:0008006" key="14">
    <source>
        <dbReference type="Google" id="ProtNLM"/>
    </source>
</evidence>
<keyword evidence="7 11" id="KW-1133">Transmembrane helix</keyword>
<dbReference type="PANTHER" id="PTHR21522:SF32">
    <property type="entry name" value="OTOPETRIN-2"/>
    <property type="match status" value="1"/>
</dbReference>
<dbReference type="PANTHER" id="PTHR21522">
    <property type="entry name" value="PROTON CHANNEL OTOP"/>
    <property type="match status" value="1"/>
</dbReference>
<dbReference type="EMBL" id="JARBDR010000018">
    <property type="protein sequence ID" value="KAJ8321933.1"/>
    <property type="molecule type" value="Genomic_DNA"/>
</dbReference>
<keyword evidence="5 11" id="KW-0812">Transmembrane</keyword>
<keyword evidence="13" id="KW-1185">Reference proteome</keyword>
<keyword evidence="8" id="KW-0406">Ion transport</keyword>
<comment type="caution">
    <text evidence="12">The sequence shown here is derived from an EMBL/GenBank/DDBJ whole genome shotgun (WGS) entry which is preliminary data.</text>
</comment>
<evidence type="ECO:0000256" key="8">
    <source>
        <dbReference type="ARBA" id="ARBA00023065"/>
    </source>
</evidence>
<keyword evidence="10" id="KW-0407">Ion channel</keyword>
<feature type="transmembrane region" description="Helical" evidence="11">
    <location>
        <begin position="55"/>
        <end position="75"/>
    </location>
</feature>
<comment type="subcellular location">
    <subcellularLocation>
        <location evidence="1">Cell membrane</location>
        <topology evidence="1">Multi-pass membrane protein</topology>
    </subcellularLocation>
</comment>